<comment type="caution">
    <text evidence="4">The sequence shown here is derived from an EMBL/GenBank/DDBJ whole genome shotgun (WGS) entry which is preliminary data.</text>
</comment>
<dbReference type="Gene3D" id="2.60.40.2700">
    <property type="match status" value="1"/>
</dbReference>
<keyword evidence="5" id="KW-1185">Reference proteome</keyword>
<gene>
    <name evidence="4" type="ORF">J7I42_30590</name>
</gene>
<keyword evidence="1" id="KW-0732">Signal</keyword>
<sequence length="2121" mass="235317">MYFLINSFKYRSRVLALLIGVIACCTNKAKAQCYAPIDLSQFSPNGALCYPQQVTVKVHYYWDGVSNVWGEFRWYHNETDQYNFRSDYINSWDHTNNFESTYQFQATNGSQVWVSWYDYNTDCESQRLGYTATISGTPNTWVQYARTCDGYYGQVQMASDGAVPDLTYILARLNPSWGYEVLDVNKTGYFEFPQFDDATQYYTQVSAPGGCGSSEFVPLQFEKVTMVEPTISGVTPVCEDQSVNLTAQGSTYTYQWLDANGNLLYTGQQFSTPANWAAGTHQLQVKSLSPSGCLSNPAHAIVTVNPKPVDGTITASAYTVHVCEPVTISSQGGIGTPHYWASSNGGVNWNVFADAHVNEPSFTQIFTTPGIYRVHFRNSTICGFCSDGPGGCPTFPFVDITVTDYPDIQIGTISPVSQTILYNTNAATLTVNSVIGGAGSYIYQWQSSLNSKFNNPENIPGANSATYTPASLTASKYYRLAVTSGCGASSKTAYSGIVLVNVLPKLEPGTLFPDMITIPSGSKPGRLTGGAASGGGCNGNYQYQWQVSYDGTTFTDIPGTVGQGLTYEPDVITTTTYFRRRVLCGIENAYTNICIIRTGTLDVENLNYIRTRSFVHSGVNDPQTAAAIVPVAEVKQVTDYFDGLGRLMQTVSMQAGKNEQDLVVPVTFDQYGRQPNTWLPYVSPASDGRYKPNALGELNNFHKVVNGDESFYYGKTIFEPSPLNRVQTTTGPGDNWAGHDRGVEQQYKINTAVDDVKIWSVTDVPGGWGTYKVDGIYPIGELFKSITVDEKGSQIITFKDKEDKLILKKVQLTAVADDGGGTGYSGWLSTYYIYDDFNSLRAVIQPEGVNLLTQNNWDIMALNGNILNEQCFRYEYDERKRITRKKVPGAGDVYMIYDVRDRLVFTQDANQRPNNEWLARLYDSRNREIMTGLMTWTGLPGDLQLNLTHPNNNGLPYSFTLHDPNMSGVYQATNDITLDDGFTSGQNFTAEIIADNGTTIDPTFVDDPIPAGAGFTLLTKTGYDTYATIPAASNLTGDLDAAYTSSNYLNTSYNSFPYADPVVQSKQTNGRSTWTQVKVLGTANQYLYTVNMYDEKGRMIQVKSTNQTGGTDVFTSQYTFSGQPLVAIQKQEKAGSANTQTHIVVNKTTYNDLGQEMAETKSVSSTINGVPVNKPELEIVSKEYDELGHLWKVNLGKKKDASGTGYTNDPIQTLTYDYNIRNWVLGMNRNYLVTEGQTTDGILFGYELGYDKTINKTGQPFNNSQYSGNITGILWKSDGDDIRRKYDFTYDAANRLLRGDFVQHNADDHLWNNSKVDFTIKVGDGIHADLAYDANGNIQRLQQCGLKVTGSTQIDNMLYSYYNNGNKLSGVMEQGTAATDHQLGDFTDNNSGNDYGYDANGNMVTDKNKHINGTVAAITNGGAISYNYLNLPQQVALQDNNNVDKGTVTYVYDAAGKKLQKITNEKNVTVTYNQGTYTGDITTTTTYLDGFQYETKKYADQGLAGLQYTDKLQLYGYNDGRLRYLEATTLKPAHYEYDYFLKDHLNNVRMVLTEEQKQDIYPAATLEGSLGSATDAVYTENQYYNIDPTKIVPRSEATGITNYINKNGGPGFTDPPVNTNYYSNATANSEQLYKLKASSGVGVTGLGITLKVMSGDNVDIYGKSYYFDNNTDGSNYEVPVLDLLTGMLGGPTGAAGKVATAQTLNNTAAIYNGINDFLTNTGRGTGGTTPRAYINWILLDDNFKYVTGSFERVNRKNAVESHTLPNIPVTKNGYLYVYVSNESPVPVYFDNLQVIHNHGPLLEETHYYPFGLTMAGISSRSLNLLGNKYGYNNKEKQEREFNDGSGLEWYDYGARMYDAQIGRWHVPDQKADAMRKFSPYTYAYDNPIRFIDPDGNSVDSVNTNFYDTEGKLVKHIDDGSNAVFQQKGSGYFLRYKFLGYDECQGGQNKVNYESAIQEAQVLNEENDDLQPRNGMTFCNYASQNIMYTYASAAGEKGFHFEGTANMMYDKFAESSLYKEVNEEDAHRTAFHGELAIAVYFNPKGHGHVVTFSVKENYLKGEMANVGVKNGFFALRKTPGAEGVFSDKLYPHVKYYIRTPRTETHAPEEDKYNTHDIGPYGY</sequence>
<evidence type="ECO:0008006" key="6">
    <source>
        <dbReference type="Google" id="ProtNLM"/>
    </source>
</evidence>
<evidence type="ECO:0000256" key="1">
    <source>
        <dbReference type="SAM" id="SignalP"/>
    </source>
</evidence>
<dbReference type="Pfam" id="PF20041">
    <property type="entry name" value="DUF6443"/>
    <property type="match status" value="1"/>
</dbReference>
<accession>A0ABS3Z3E1</accession>
<dbReference type="NCBIfam" id="TIGR03696">
    <property type="entry name" value="Rhs_assc_core"/>
    <property type="match status" value="1"/>
</dbReference>
<dbReference type="InterPro" id="IPR045619">
    <property type="entry name" value="DUF6443"/>
</dbReference>
<organism evidence="4 5">
    <name type="scientific">Niastella soli</name>
    <dbReference type="NCBI Taxonomy" id="2821487"/>
    <lineage>
        <taxon>Bacteria</taxon>
        <taxon>Pseudomonadati</taxon>
        <taxon>Bacteroidota</taxon>
        <taxon>Chitinophagia</taxon>
        <taxon>Chitinophagales</taxon>
        <taxon>Chitinophagaceae</taxon>
        <taxon>Niastella</taxon>
    </lineage>
</organism>
<dbReference type="Gene3D" id="2.180.10.10">
    <property type="entry name" value="RHS repeat-associated core"/>
    <property type="match status" value="2"/>
</dbReference>
<reference evidence="4 5" key="1">
    <citation type="submission" date="2021-03" db="EMBL/GenBank/DDBJ databases">
        <title>Assistant Professor.</title>
        <authorList>
            <person name="Huq M.A."/>
        </authorList>
    </citation>
    <scope>NUCLEOTIDE SEQUENCE [LARGE SCALE GENOMIC DNA]</scope>
    <source>
        <strain evidence="4 5">MAH-29</strain>
    </source>
</reference>
<evidence type="ECO:0000259" key="2">
    <source>
        <dbReference type="Pfam" id="PF19081"/>
    </source>
</evidence>
<dbReference type="RefSeq" id="WP_209143480.1">
    <property type="nucleotide sequence ID" value="NZ_JAGHKO010000014.1"/>
</dbReference>
<evidence type="ECO:0000313" key="4">
    <source>
        <dbReference type="EMBL" id="MBO9204676.1"/>
    </source>
</evidence>
<dbReference type="Pfam" id="PF19081">
    <property type="entry name" value="Ig_7"/>
    <property type="match status" value="1"/>
</dbReference>
<feature type="domain" description="Ig-like" evidence="2">
    <location>
        <begin position="228"/>
        <end position="306"/>
    </location>
</feature>
<dbReference type="InterPro" id="IPR022385">
    <property type="entry name" value="Rhs_assc_core"/>
</dbReference>
<evidence type="ECO:0000313" key="5">
    <source>
        <dbReference type="Proteomes" id="UP000677244"/>
    </source>
</evidence>
<dbReference type="EMBL" id="JAGHKO010000014">
    <property type="protein sequence ID" value="MBO9204676.1"/>
    <property type="molecule type" value="Genomic_DNA"/>
</dbReference>
<protein>
    <recommendedName>
        <fullName evidence="6">RHS repeat-associated core domain-containing protein</fullName>
    </recommendedName>
</protein>
<feature type="domain" description="DUF6443" evidence="3">
    <location>
        <begin position="623"/>
        <end position="748"/>
    </location>
</feature>
<feature type="chain" id="PRO_5047368587" description="RHS repeat-associated core domain-containing protein" evidence="1">
    <location>
        <begin position="32"/>
        <end position="2121"/>
    </location>
</feature>
<dbReference type="Proteomes" id="UP000677244">
    <property type="component" value="Unassembled WGS sequence"/>
</dbReference>
<proteinExistence type="predicted"/>
<feature type="signal peptide" evidence="1">
    <location>
        <begin position="1"/>
        <end position="31"/>
    </location>
</feature>
<name>A0ABS3Z3E1_9BACT</name>
<evidence type="ECO:0000259" key="3">
    <source>
        <dbReference type="Pfam" id="PF20041"/>
    </source>
</evidence>
<dbReference type="InterPro" id="IPR044023">
    <property type="entry name" value="Ig_7"/>
</dbReference>